<dbReference type="InterPro" id="IPR020479">
    <property type="entry name" value="HD_metazoa"/>
</dbReference>
<dbReference type="InterPro" id="IPR001356">
    <property type="entry name" value="HD"/>
</dbReference>
<evidence type="ECO:0000256" key="2">
    <source>
        <dbReference type="ARBA" id="ARBA00023125"/>
    </source>
</evidence>
<evidence type="ECO:0000256" key="6">
    <source>
        <dbReference type="RuleBase" id="RU000682"/>
    </source>
</evidence>
<dbReference type="SUPFAM" id="SSF46689">
    <property type="entry name" value="Homeodomain-like"/>
    <property type="match status" value="1"/>
</dbReference>
<dbReference type="PANTHER" id="PTHR45664">
    <property type="entry name" value="PROTEIN ZERKNUELLT 1-RELATED"/>
    <property type="match status" value="1"/>
</dbReference>
<organism evidence="9 10">
    <name type="scientific">Laodelphax striatellus</name>
    <name type="common">Small brown planthopper</name>
    <name type="synonym">Delphax striatella</name>
    <dbReference type="NCBI Taxonomy" id="195883"/>
    <lineage>
        <taxon>Eukaryota</taxon>
        <taxon>Metazoa</taxon>
        <taxon>Ecdysozoa</taxon>
        <taxon>Arthropoda</taxon>
        <taxon>Hexapoda</taxon>
        <taxon>Insecta</taxon>
        <taxon>Pterygota</taxon>
        <taxon>Neoptera</taxon>
        <taxon>Paraneoptera</taxon>
        <taxon>Hemiptera</taxon>
        <taxon>Auchenorrhyncha</taxon>
        <taxon>Fulgoroidea</taxon>
        <taxon>Delphacidae</taxon>
        <taxon>Criomorphinae</taxon>
        <taxon>Laodelphax</taxon>
    </lineage>
</organism>
<dbReference type="SMART" id="SM00389">
    <property type="entry name" value="HOX"/>
    <property type="match status" value="1"/>
</dbReference>
<keyword evidence="2 5" id="KW-0238">DNA-binding</keyword>
<accession>A0A482XQ01</accession>
<proteinExistence type="predicted"/>
<evidence type="ECO:0000313" key="10">
    <source>
        <dbReference type="Proteomes" id="UP000291343"/>
    </source>
</evidence>
<dbReference type="InterPro" id="IPR017970">
    <property type="entry name" value="Homeobox_CS"/>
</dbReference>
<reference evidence="9 10" key="1">
    <citation type="journal article" date="2017" name="Gigascience">
        <title>Genome sequence of the small brown planthopper, Laodelphax striatellus.</title>
        <authorList>
            <person name="Zhu J."/>
            <person name="Jiang F."/>
            <person name="Wang X."/>
            <person name="Yang P."/>
            <person name="Bao Y."/>
            <person name="Zhao W."/>
            <person name="Wang W."/>
            <person name="Lu H."/>
            <person name="Wang Q."/>
            <person name="Cui N."/>
            <person name="Li J."/>
            <person name="Chen X."/>
            <person name="Luo L."/>
            <person name="Yu J."/>
            <person name="Kang L."/>
            <person name="Cui F."/>
        </authorList>
    </citation>
    <scope>NUCLEOTIDE SEQUENCE [LARGE SCALE GENOMIC DNA]</scope>
    <source>
        <strain evidence="9">Lst14</strain>
    </source>
</reference>
<dbReference type="SMR" id="A0A482XQ01"/>
<dbReference type="GO" id="GO:0000978">
    <property type="term" value="F:RNA polymerase II cis-regulatory region sequence-specific DNA binding"/>
    <property type="evidence" value="ECO:0007669"/>
    <property type="project" value="TreeGrafter"/>
</dbReference>
<dbReference type="InParanoid" id="A0A482XQ01"/>
<dbReference type="PROSITE" id="PS50071">
    <property type="entry name" value="HOMEOBOX_2"/>
    <property type="match status" value="1"/>
</dbReference>
<feature type="region of interest" description="Disordered" evidence="7">
    <location>
        <begin position="136"/>
        <end position="184"/>
    </location>
</feature>
<dbReference type="InterPro" id="IPR009057">
    <property type="entry name" value="Homeodomain-like_sf"/>
</dbReference>
<dbReference type="Gene3D" id="1.10.10.60">
    <property type="entry name" value="Homeodomain-like"/>
    <property type="match status" value="1"/>
</dbReference>
<dbReference type="GO" id="GO:0048513">
    <property type="term" value="P:animal organ development"/>
    <property type="evidence" value="ECO:0007669"/>
    <property type="project" value="UniProtKB-ARBA"/>
</dbReference>
<comment type="subcellular location">
    <subcellularLocation>
        <location evidence="1 5 6">Nucleus</location>
    </subcellularLocation>
</comment>
<keyword evidence="3 5" id="KW-0371">Homeobox</keyword>
<evidence type="ECO:0000256" key="5">
    <source>
        <dbReference type="PROSITE-ProRule" id="PRU00108"/>
    </source>
</evidence>
<evidence type="ECO:0000256" key="1">
    <source>
        <dbReference type="ARBA" id="ARBA00004123"/>
    </source>
</evidence>
<evidence type="ECO:0000313" key="9">
    <source>
        <dbReference type="EMBL" id="RZF47972.1"/>
    </source>
</evidence>
<feature type="DNA-binding region" description="Homeobox" evidence="5">
    <location>
        <begin position="181"/>
        <end position="240"/>
    </location>
</feature>
<dbReference type="FunFam" id="1.10.10.60:FF:000176">
    <property type="entry name" value="pancreas/duodenum homeobox protein 1"/>
    <property type="match status" value="1"/>
</dbReference>
<evidence type="ECO:0000259" key="8">
    <source>
        <dbReference type="PROSITE" id="PS50071"/>
    </source>
</evidence>
<comment type="caution">
    <text evidence="9">The sequence shown here is derived from an EMBL/GenBank/DDBJ whole genome shotgun (WGS) entry which is preliminary data.</text>
</comment>
<dbReference type="GO" id="GO:0005634">
    <property type="term" value="C:nucleus"/>
    <property type="evidence" value="ECO:0007669"/>
    <property type="project" value="UniProtKB-SubCell"/>
</dbReference>
<dbReference type="GO" id="GO:0045944">
    <property type="term" value="P:positive regulation of transcription by RNA polymerase II"/>
    <property type="evidence" value="ECO:0007669"/>
    <property type="project" value="UniProtKB-ARBA"/>
</dbReference>
<dbReference type="Proteomes" id="UP000291343">
    <property type="component" value="Unassembled WGS sequence"/>
</dbReference>
<feature type="compositionally biased region" description="Basic and acidic residues" evidence="7">
    <location>
        <begin position="159"/>
        <end position="183"/>
    </location>
</feature>
<evidence type="ECO:0000256" key="3">
    <source>
        <dbReference type="ARBA" id="ARBA00023155"/>
    </source>
</evidence>
<keyword evidence="10" id="KW-1185">Reference proteome</keyword>
<feature type="compositionally biased region" description="Polar residues" evidence="7">
    <location>
        <begin position="253"/>
        <end position="265"/>
    </location>
</feature>
<dbReference type="PROSITE" id="PS00027">
    <property type="entry name" value="HOMEOBOX_1"/>
    <property type="match status" value="1"/>
</dbReference>
<dbReference type="PANTHER" id="PTHR45664:SF12">
    <property type="entry name" value="PANCREAS_DUODENUM HOMEOBOX PROTEIN 1"/>
    <property type="match status" value="1"/>
</dbReference>
<feature type="region of interest" description="Disordered" evidence="7">
    <location>
        <begin position="253"/>
        <end position="284"/>
    </location>
</feature>
<feature type="compositionally biased region" description="Low complexity" evidence="7">
    <location>
        <begin position="268"/>
        <end position="281"/>
    </location>
</feature>
<dbReference type="PRINTS" id="PR00024">
    <property type="entry name" value="HOMEOBOX"/>
</dbReference>
<dbReference type="OrthoDB" id="6159439at2759"/>
<feature type="domain" description="Homeobox" evidence="8">
    <location>
        <begin position="179"/>
        <end position="239"/>
    </location>
</feature>
<dbReference type="STRING" id="195883.A0A482XQ01"/>
<evidence type="ECO:0000256" key="4">
    <source>
        <dbReference type="ARBA" id="ARBA00023242"/>
    </source>
</evidence>
<protein>
    <recommendedName>
        <fullName evidence="8">Homeobox domain-containing protein</fullName>
    </recommendedName>
</protein>
<evidence type="ECO:0000256" key="7">
    <source>
        <dbReference type="SAM" id="MobiDB-lite"/>
    </source>
</evidence>
<name>A0A482XQ01_LAOST</name>
<dbReference type="EMBL" id="QKKF02002906">
    <property type="protein sequence ID" value="RZF47972.1"/>
    <property type="molecule type" value="Genomic_DNA"/>
</dbReference>
<gene>
    <name evidence="9" type="ORF">LSTR_LSTR008776</name>
</gene>
<dbReference type="Pfam" id="PF00046">
    <property type="entry name" value="Homeodomain"/>
    <property type="match status" value="1"/>
</dbReference>
<dbReference type="GO" id="GO:0000981">
    <property type="term" value="F:DNA-binding transcription factor activity, RNA polymerase II-specific"/>
    <property type="evidence" value="ECO:0007669"/>
    <property type="project" value="InterPro"/>
</dbReference>
<keyword evidence="4 5" id="KW-0539">Nucleus</keyword>
<feature type="compositionally biased region" description="Polar residues" evidence="7">
    <location>
        <begin position="138"/>
        <end position="149"/>
    </location>
</feature>
<sequence length="557" mass="63378">MSSSDDVSSTMTVSSQLVAVGEGSESKLLLDLDQGEVIDHQSTVFDSRNMTLKSYSDPDNMYHDMSPRAYYHLDVANTNLDKKPSPTPQDNQWNRYFVPEDVPGTSDQGPTVLEHFQNPESDGVIRFQVTVPDFVQETWGSPTGDSSNPEPGLMLHAVPQDHGESSKKQDNCGKSVKSADSKRTRTAYTNSQLVELEKEFHFNRYLCRPRRIEMASLLNLTERQIKIWFQNRRMKFKKDQKMKGVVGLQEISSSGMGEKTPSSVGGLSPPMSSATPSPSQPCQQETEPSAIIHHQPFPNEMSADCKVEDNIDPTLGQKLHADHQFDTTQTYLNWRQDQKVAHQQQFQQQQQQFYQFYQQNYQGNQEYLARPSQSYPNLIDPMSRGVNPRSFQTVSMDEQYHDQQLLRNPNVYEDSTSPSAFLFGNEAYDTHASFTNMNHYQHLSQSTPSLDVAAGSWKPQIPFSSDPQRRASVPGRNDTEFYEHMQPQQHDLQDQQHLHAQGVPVKSDYVKMELPNFEEVHQMQENSLWTTGGTDFVNYGQVLVDDNNENTTSLTEL</sequence>
<dbReference type="CDD" id="cd00086">
    <property type="entry name" value="homeodomain"/>
    <property type="match status" value="1"/>
</dbReference>
<dbReference type="AlphaFoldDB" id="A0A482XQ01"/>